<comment type="caution">
    <text evidence="1">The sequence shown here is derived from an EMBL/GenBank/DDBJ whole genome shotgun (WGS) entry which is preliminary data.</text>
</comment>
<sequence length="71" mass="7653">MLDGIAPPISIQTAPHLAARPLWSRRLMTGLLKKLLTAQLIQNEPERRNGTINRSGADGCLSVLPAVALIL</sequence>
<reference evidence="1 2" key="1">
    <citation type="submission" date="2023-09" db="EMBL/GenBank/DDBJ databases">
        <authorList>
            <person name="Wang M."/>
        </authorList>
    </citation>
    <scope>NUCLEOTIDE SEQUENCE [LARGE SCALE GENOMIC DNA]</scope>
    <source>
        <strain evidence="1">GT-2023</strain>
        <tissue evidence="1">Liver</tissue>
    </source>
</reference>
<keyword evidence="2" id="KW-1185">Reference proteome</keyword>
<proteinExistence type="predicted"/>
<dbReference type="Proteomes" id="UP001558613">
    <property type="component" value="Unassembled WGS sequence"/>
</dbReference>
<accession>A0ABR3L5P6</accession>
<dbReference type="EMBL" id="JAYMGO010000025">
    <property type="protein sequence ID" value="KAL1247705.1"/>
    <property type="molecule type" value="Genomic_DNA"/>
</dbReference>
<organism evidence="1 2">
    <name type="scientific">Cirrhinus molitorella</name>
    <name type="common">mud carp</name>
    <dbReference type="NCBI Taxonomy" id="172907"/>
    <lineage>
        <taxon>Eukaryota</taxon>
        <taxon>Metazoa</taxon>
        <taxon>Chordata</taxon>
        <taxon>Craniata</taxon>
        <taxon>Vertebrata</taxon>
        <taxon>Euteleostomi</taxon>
        <taxon>Actinopterygii</taxon>
        <taxon>Neopterygii</taxon>
        <taxon>Teleostei</taxon>
        <taxon>Ostariophysi</taxon>
        <taxon>Cypriniformes</taxon>
        <taxon>Cyprinidae</taxon>
        <taxon>Labeoninae</taxon>
        <taxon>Labeonini</taxon>
        <taxon>Cirrhinus</taxon>
    </lineage>
</organism>
<protein>
    <submittedName>
        <fullName evidence="1">Uncharacterized protein</fullName>
    </submittedName>
</protein>
<evidence type="ECO:0000313" key="1">
    <source>
        <dbReference type="EMBL" id="KAL1247705.1"/>
    </source>
</evidence>
<name>A0ABR3L5P6_9TELE</name>
<gene>
    <name evidence="1" type="ORF">QQF64_023081</name>
</gene>
<evidence type="ECO:0000313" key="2">
    <source>
        <dbReference type="Proteomes" id="UP001558613"/>
    </source>
</evidence>